<sequence>MATQFPEPIAVTIVDPLEQEINQSIDRLIFLLNQRRIHLLTTLRNKRQETRGNQVACQQMKQQLEESRALVEGRMTHNQLHSMSDRLVAEMQTKLAELHLNTPPPHVLRFLCDTQELERSINRLGEISQQEIHPIPRIPVIPNYAKFQHPIVAVGKRGSAPGEVKWPRGVAIEPESGHIYVADMDNSRIQIFSQSGDHINQFGDQHLKLPWGILIHEENIYVTDTGHHAILLYKLQDLNMIKRVGKIGSGSKEFNHPRQPAISPITHLYIPDCNNNRLQILTTNLAFKGTLQHQTMTAPIDVKFTNN</sequence>
<dbReference type="SUPFAM" id="SSF101898">
    <property type="entry name" value="NHL repeat"/>
    <property type="match status" value="1"/>
</dbReference>
<dbReference type="GO" id="GO:0008270">
    <property type="term" value="F:zinc ion binding"/>
    <property type="evidence" value="ECO:0007669"/>
    <property type="project" value="UniProtKB-KW"/>
</dbReference>
<reference evidence="3 4" key="1">
    <citation type="journal article" date="2023" name="BMC Biol.">
        <title>The compact genome of the sponge Oopsacas minuta (Hexactinellida) is lacking key metazoan core genes.</title>
        <authorList>
            <person name="Santini S."/>
            <person name="Schenkelaars Q."/>
            <person name="Jourda C."/>
            <person name="Duchesne M."/>
            <person name="Belahbib H."/>
            <person name="Rocher C."/>
            <person name="Selva M."/>
            <person name="Riesgo A."/>
            <person name="Vervoort M."/>
            <person name="Leys S.P."/>
            <person name="Kodjabachian L."/>
            <person name="Le Bivic A."/>
            <person name="Borchiellini C."/>
            <person name="Claverie J.M."/>
            <person name="Renard E."/>
        </authorList>
    </citation>
    <scope>NUCLEOTIDE SEQUENCE [LARGE SCALE GENOMIC DNA]</scope>
    <source>
        <strain evidence="3">SPO-2</strain>
    </source>
</reference>
<gene>
    <name evidence="3" type="ORF">LOD99_8460</name>
</gene>
<evidence type="ECO:0000256" key="2">
    <source>
        <dbReference type="PROSITE-ProRule" id="PRU00504"/>
    </source>
</evidence>
<dbReference type="GO" id="GO:0061630">
    <property type="term" value="F:ubiquitin protein ligase activity"/>
    <property type="evidence" value="ECO:0007669"/>
    <property type="project" value="TreeGrafter"/>
</dbReference>
<dbReference type="GO" id="GO:0000209">
    <property type="term" value="P:protein polyubiquitination"/>
    <property type="evidence" value="ECO:0007669"/>
    <property type="project" value="TreeGrafter"/>
</dbReference>
<name>A0AAV7JGS6_9METZ</name>
<keyword evidence="4" id="KW-1185">Reference proteome</keyword>
<dbReference type="PANTHER" id="PTHR24104">
    <property type="entry name" value="E3 UBIQUITIN-PROTEIN LIGASE NHLRC1-RELATED"/>
    <property type="match status" value="1"/>
</dbReference>
<dbReference type="InterPro" id="IPR011042">
    <property type="entry name" value="6-blade_b-propeller_TolB-like"/>
</dbReference>
<dbReference type="PROSITE" id="PS51125">
    <property type="entry name" value="NHL"/>
    <property type="match status" value="1"/>
</dbReference>
<evidence type="ECO:0000313" key="4">
    <source>
        <dbReference type="Proteomes" id="UP001165289"/>
    </source>
</evidence>
<dbReference type="EMBL" id="JAKMXF010000336">
    <property type="protein sequence ID" value="KAI6647873.1"/>
    <property type="molecule type" value="Genomic_DNA"/>
</dbReference>
<dbReference type="GO" id="GO:0043161">
    <property type="term" value="P:proteasome-mediated ubiquitin-dependent protein catabolic process"/>
    <property type="evidence" value="ECO:0007669"/>
    <property type="project" value="TreeGrafter"/>
</dbReference>
<proteinExistence type="predicted"/>
<dbReference type="AlphaFoldDB" id="A0AAV7JGS6"/>
<organism evidence="3 4">
    <name type="scientific">Oopsacas minuta</name>
    <dbReference type="NCBI Taxonomy" id="111878"/>
    <lineage>
        <taxon>Eukaryota</taxon>
        <taxon>Metazoa</taxon>
        <taxon>Porifera</taxon>
        <taxon>Hexactinellida</taxon>
        <taxon>Hexasterophora</taxon>
        <taxon>Lyssacinosida</taxon>
        <taxon>Leucopsacidae</taxon>
        <taxon>Oopsacas</taxon>
    </lineage>
</organism>
<keyword evidence="1" id="KW-0677">Repeat</keyword>
<feature type="repeat" description="NHL" evidence="2">
    <location>
        <begin position="154"/>
        <end position="195"/>
    </location>
</feature>
<dbReference type="InterPro" id="IPR001258">
    <property type="entry name" value="NHL_repeat"/>
</dbReference>
<evidence type="ECO:0000313" key="3">
    <source>
        <dbReference type="EMBL" id="KAI6647873.1"/>
    </source>
</evidence>
<dbReference type="PANTHER" id="PTHR24104:SF25">
    <property type="entry name" value="PROTEIN LIN-41"/>
    <property type="match status" value="1"/>
</dbReference>
<dbReference type="InterPro" id="IPR050952">
    <property type="entry name" value="TRIM-NHL_E3_ligases"/>
</dbReference>
<evidence type="ECO:0000256" key="1">
    <source>
        <dbReference type="ARBA" id="ARBA00022737"/>
    </source>
</evidence>
<dbReference type="Gene3D" id="2.120.10.30">
    <property type="entry name" value="TolB, C-terminal domain"/>
    <property type="match status" value="2"/>
</dbReference>
<comment type="caution">
    <text evidence="3">The sequence shown here is derived from an EMBL/GenBank/DDBJ whole genome shotgun (WGS) entry which is preliminary data.</text>
</comment>
<dbReference type="Pfam" id="PF01436">
    <property type="entry name" value="NHL"/>
    <property type="match status" value="1"/>
</dbReference>
<accession>A0AAV7JGS6</accession>
<dbReference type="Proteomes" id="UP001165289">
    <property type="component" value="Unassembled WGS sequence"/>
</dbReference>
<protein>
    <submittedName>
        <fullName evidence="3">NHL repeat containing protein</fullName>
    </submittedName>
</protein>